<dbReference type="STRING" id="3983.A0A2C9VKJ1"/>
<dbReference type="Gramene" id="Manes.07G116900.1.v8.1">
    <property type="protein sequence ID" value="Manes.07G116900.1.v8.1.CDS"/>
    <property type="gene ID" value="Manes.07G116900.v8.1"/>
</dbReference>
<evidence type="ECO:0000256" key="2">
    <source>
        <dbReference type="ARBA" id="ARBA00022837"/>
    </source>
</evidence>
<dbReference type="PANTHER" id="PTHR46502">
    <property type="entry name" value="C2 DOMAIN-CONTAINING"/>
    <property type="match status" value="1"/>
</dbReference>
<keyword evidence="1" id="KW-0479">Metal-binding</keyword>
<dbReference type="SMART" id="SM00239">
    <property type="entry name" value="C2"/>
    <property type="match status" value="1"/>
</dbReference>
<evidence type="ECO:0000313" key="5">
    <source>
        <dbReference type="EMBL" id="OAY46105.1"/>
    </source>
</evidence>
<proteinExistence type="predicted"/>
<dbReference type="AlphaFoldDB" id="A0A2C9VKJ1"/>
<dbReference type="Gene3D" id="2.60.40.150">
    <property type="entry name" value="C2 domain"/>
    <property type="match status" value="1"/>
</dbReference>
<comment type="caution">
    <text evidence="5">The sequence shown here is derived from an EMBL/GenBank/DDBJ whole genome shotgun (WGS) entry which is preliminary data.</text>
</comment>
<dbReference type="SUPFAM" id="SSF49562">
    <property type="entry name" value="C2 domain (Calcium/lipid-binding domain, CaLB)"/>
    <property type="match status" value="1"/>
</dbReference>
<evidence type="ECO:0000256" key="3">
    <source>
        <dbReference type="SAM" id="SignalP"/>
    </source>
</evidence>
<sequence length="189" mass="21196">MLNSLSYLYLLLLLLIQRCSIQSFRKIQESKKQTDMAIGLLEVQLLNAKGLRGTDFLGKIDPYVIVKYKNQERESSVAGGAGGNPVWDEKIAFKVEYPGQGADYKLILKIMDKDTFSTDDFLGQATIYVKDLLELGVEKGSAEIQPKKYSIVQADQCYCGEIQVGVTFTLKVEDGGNHEEFGGWKESYF</sequence>
<keyword evidence="6" id="KW-1185">Reference proteome</keyword>
<keyword evidence="2" id="KW-0106">Calcium</keyword>
<feature type="chain" id="PRO_5012361374" description="C2 domain-containing protein" evidence="3">
    <location>
        <begin position="22"/>
        <end position="189"/>
    </location>
</feature>
<dbReference type="OrthoDB" id="419768at2759"/>
<feature type="domain" description="C2" evidence="4">
    <location>
        <begin position="22"/>
        <end position="142"/>
    </location>
</feature>
<dbReference type="CDD" id="cd04049">
    <property type="entry name" value="C2_putative_Elicitor-responsive_gene"/>
    <property type="match status" value="1"/>
</dbReference>
<dbReference type="EMBL" id="CM004393">
    <property type="protein sequence ID" value="OAY46105.1"/>
    <property type="molecule type" value="Genomic_DNA"/>
</dbReference>
<dbReference type="InterPro" id="IPR000008">
    <property type="entry name" value="C2_dom"/>
</dbReference>
<dbReference type="InterPro" id="IPR035892">
    <property type="entry name" value="C2_domain_sf"/>
</dbReference>
<gene>
    <name evidence="5" type="ORF">MANES_07G116900v8</name>
</gene>
<dbReference type="Pfam" id="PF00168">
    <property type="entry name" value="C2"/>
    <property type="match status" value="1"/>
</dbReference>
<dbReference type="GO" id="GO:0046872">
    <property type="term" value="F:metal ion binding"/>
    <property type="evidence" value="ECO:0007669"/>
    <property type="project" value="UniProtKB-KW"/>
</dbReference>
<keyword evidence="3" id="KW-0732">Signal</keyword>
<accession>A0A2C9VKJ1</accession>
<name>A0A2C9VKJ1_MANES</name>
<reference evidence="6" key="1">
    <citation type="journal article" date="2016" name="Nat. Biotechnol.">
        <title>Sequencing wild and cultivated cassava and related species reveals extensive interspecific hybridization and genetic diversity.</title>
        <authorList>
            <person name="Bredeson J.V."/>
            <person name="Lyons J.B."/>
            <person name="Prochnik S.E."/>
            <person name="Wu G.A."/>
            <person name="Ha C.M."/>
            <person name="Edsinger-Gonzales E."/>
            <person name="Grimwood J."/>
            <person name="Schmutz J."/>
            <person name="Rabbi I.Y."/>
            <person name="Egesi C."/>
            <person name="Nauluvula P."/>
            <person name="Lebot V."/>
            <person name="Ndunguru J."/>
            <person name="Mkamilo G."/>
            <person name="Bart R.S."/>
            <person name="Setter T.L."/>
            <person name="Gleadow R.M."/>
            <person name="Kulakow P."/>
            <person name="Ferguson M.E."/>
            <person name="Rounsley S."/>
            <person name="Rokhsar D.S."/>
        </authorList>
    </citation>
    <scope>NUCLEOTIDE SEQUENCE [LARGE SCALE GENOMIC DNA]</scope>
    <source>
        <strain evidence="6">cv. AM560-2</strain>
    </source>
</reference>
<protein>
    <recommendedName>
        <fullName evidence="4">C2 domain-containing protein</fullName>
    </recommendedName>
</protein>
<dbReference type="Proteomes" id="UP000091857">
    <property type="component" value="Chromosome 7"/>
</dbReference>
<organism evidence="5 6">
    <name type="scientific">Manihot esculenta</name>
    <name type="common">Cassava</name>
    <name type="synonym">Jatropha manihot</name>
    <dbReference type="NCBI Taxonomy" id="3983"/>
    <lineage>
        <taxon>Eukaryota</taxon>
        <taxon>Viridiplantae</taxon>
        <taxon>Streptophyta</taxon>
        <taxon>Embryophyta</taxon>
        <taxon>Tracheophyta</taxon>
        <taxon>Spermatophyta</taxon>
        <taxon>Magnoliopsida</taxon>
        <taxon>eudicotyledons</taxon>
        <taxon>Gunneridae</taxon>
        <taxon>Pentapetalae</taxon>
        <taxon>rosids</taxon>
        <taxon>fabids</taxon>
        <taxon>Malpighiales</taxon>
        <taxon>Euphorbiaceae</taxon>
        <taxon>Crotonoideae</taxon>
        <taxon>Manihoteae</taxon>
        <taxon>Manihot</taxon>
    </lineage>
</organism>
<feature type="signal peptide" evidence="3">
    <location>
        <begin position="1"/>
        <end position="21"/>
    </location>
</feature>
<evidence type="ECO:0000256" key="1">
    <source>
        <dbReference type="ARBA" id="ARBA00022723"/>
    </source>
</evidence>
<dbReference type="PANTHER" id="PTHR46502:SF15">
    <property type="entry name" value="16 KDA PHLOEM PROTEIN 1"/>
    <property type="match status" value="1"/>
</dbReference>
<dbReference type="PROSITE" id="PS50004">
    <property type="entry name" value="C2"/>
    <property type="match status" value="1"/>
</dbReference>
<evidence type="ECO:0000313" key="6">
    <source>
        <dbReference type="Proteomes" id="UP000091857"/>
    </source>
</evidence>
<evidence type="ECO:0000259" key="4">
    <source>
        <dbReference type="PROSITE" id="PS50004"/>
    </source>
</evidence>